<protein>
    <submittedName>
        <fullName evidence="2">Uncharacterized protein</fullName>
    </submittedName>
</protein>
<gene>
    <name evidence="2" type="ORF">ElP_76650</name>
</gene>
<keyword evidence="2" id="KW-0614">Plasmid</keyword>
<dbReference type="KEGG" id="tpla:ElP_76650"/>
<dbReference type="EMBL" id="CP036431">
    <property type="protein sequence ID" value="QDV39692.1"/>
    <property type="molecule type" value="Genomic_DNA"/>
</dbReference>
<evidence type="ECO:0000256" key="1">
    <source>
        <dbReference type="SAM" id="MobiDB-lite"/>
    </source>
</evidence>
<evidence type="ECO:0000313" key="2">
    <source>
        <dbReference type="EMBL" id="QDV39692.1"/>
    </source>
</evidence>
<dbReference type="Proteomes" id="UP000317835">
    <property type="component" value="Plasmid pElP_5"/>
</dbReference>
<name>A0A518HFR6_9BACT</name>
<reference evidence="2 3" key="1">
    <citation type="submission" date="2019-02" db="EMBL/GenBank/DDBJ databases">
        <title>Deep-cultivation of Planctomycetes and their phenomic and genomic characterization uncovers novel biology.</title>
        <authorList>
            <person name="Wiegand S."/>
            <person name="Jogler M."/>
            <person name="Boedeker C."/>
            <person name="Pinto D."/>
            <person name="Vollmers J."/>
            <person name="Rivas-Marin E."/>
            <person name="Kohn T."/>
            <person name="Peeters S.H."/>
            <person name="Heuer A."/>
            <person name="Rast P."/>
            <person name="Oberbeckmann S."/>
            <person name="Bunk B."/>
            <person name="Jeske O."/>
            <person name="Meyerdierks A."/>
            <person name="Storesund J.E."/>
            <person name="Kallscheuer N."/>
            <person name="Luecker S."/>
            <person name="Lage O.M."/>
            <person name="Pohl T."/>
            <person name="Merkel B.J."/>
            <person name="Hornburger P."/>
            <person name="Mueller R.-W."/>
            <person name="Bruemmer F."/>
            <person name="Labrenz M."/>
            <person name="Spormann A.M."/>
            <person name="Op den Camp H."/>
            <person name="Overmann J."/>
            <person name="Amann R."/>
            <person name="Jetten M.S.M."/>
            <person name="Mascher T."/>
            <person name="Medema M.H."/>
            <person name="Devos D.P."/>
            <person name="Kaster A.-K."/>
            <person name="Ovreas L."/>
            <person name="Rohde M."/>
            <person name="Galperin M.Y."/>
            <person name="Jogler C."/>
        </authorList>
    </citation>
    <scope>NUCLEOTIDE SEQUENCE [LARGE SCALE GENOMIC DNA]</scope>
    <source>
        <strain evidence="2 3">ElP</strain>
        <plasmid evidence="3">pelp_5</plasmid>
    </source>
</reference>
<proteinExistence type="predicted"/>
<keyword evidence="3" id="KW-1185">Reference proteome</keyword>
<dbReference type="RefSeq" id="WP_145279971.1">
    <property type="nucleotide sequence ID" value="NZ_CP036431.1"/>
</dbReference>
<evidence type="ECO:0000313" key="3">
    <source>
        <dbReference type="Proteomes" id="UP000317835"/>
    </source>
</evidence>
<feature type="region of interest" description="Disordered" evidence="1">
    <location>
        <begin position="24"/>
        <end position="44"/>
    </location>
</feature>
<dbReference type="AlphaFoldDB" id="A0A518HFR6"/>
<sequence length="135" mass="15291">MLDEKNQRRPDAVLGRPIRLADGQRWIFPDPPTRPGPGEDETGGLRESDYLAMVAEVAESDSQPDRLRNELALMIHLLTRNYDLEPADVKALLRFPEDDPGHAEFRDVSRQVAAEHVRWYCGQDASGCRDLQGRP</sequence>
<organism evidence="2 3">
    <name type="scientific">Tautonia plasticadhaerens</name>
    <dbReference type="NCBI Taxonomy" id="2527974"/>
    <lineage>
        <taxon>Bacteria</taxon>
        <taxon>Pseudomonadati</taxon>
        <taxon>Planctomycetota</taxon>
        <taxon>Planctomycetia</taxon>
        <taxon>Isosphaerales</taxon>
        <taxon>Isosphaeraceae</taxon>
        <taxon>Tautonia</taxon>
    </lineage>
</organism>
<dbReference type="OrthoDB" id="282905at2"/>
<geneLocation type="plasmid" evidence="3">
    <name>pelp_5</name>
</geneLocation>
<accession>A0A518HFR6</accession>